<dbReference type="Proteomes" id="UP001556631">
    <property type="component" value="Unassembled WGS sequence"/>
</dbReference>
<dbReference type="PANTHER" id="PTHR33823:SF4">
    <property type="entry name" value="GENERAL STRESS PROTEIN 16O"/>
    <property type="match status" value="1"/>
</dbReference>
<reference evidence="6 7" key="1">
    <citation type="submission" date="2024-07" db="EMBL/GenBank/DDBJ databases">
        <authorList>
            <person name="Lee S."/>
            <person name="Kang M."/>
        </authorList>
    </citation>
    <scope>NUCLEOTIDE SEQUENCE [LARGE SCALE GENOMIC DNA]</scope>
    <source>
        <strain evidence="6 7">DS6</strain>
    </source>
</reference>
<evidence type="ECO:0000256" key="4">
    <source>
        <dbReference type="PROSITE-ProRule" id="PRU00510"/>
    </source>
</evidence>
<sequence length="118" mass="13140">MDATVARDRLLAERERTLRRLSELTGDYQGFVEASRDTNADDEHDPEGATIAFERSQVGALVRETHDRLREVDAALARLDAATYGVCERCGRPIPAERLEVRPAARTCVACSGRSPRR</sequence>
<dbReference type="RefSeq" id="WP_367990834.1">
    <property type="nucleotide sequence ID" value="NZ_JBFPJR010000001.1"/>
</dbReference>
<dbReference type="InterPro" id="IPR037187">
    <property type="entry name" value="DnaK_N"/>
</dbReference>
<keyword evidence="1" id="KW-0479">Metal-binding</keyword>
<feature type="zinc finger region" description="dksA C4-type" evidence="4">
    <location>
        <begin position="87"/>
        <end position="111"/>
    </location>
</feature>
<keyword evidence="7" id="KW-1185">Reference proteome</keyword>
<keyword evidence="3" id="KW-0862">Zinc</keyword>
<dbReference type="InterPro" id="IPR000962">
    <property type="entry name" value="Znf_DskA_TraR"/>
</dbReference>
<dbReference type="Gene3D" id="1.20.120.910">
    <property type="entry name" value="DksA, coiled-coil domain"/>
    <property type="match status" value="1"/>
</dbReference>
<gene>
    <name evidence="6" type="ORF">AB3X52_01005</name>
</gene>
<dbReference type="InterPro" id="IPR020458">
    <property type="entry name" value="Znf_DskA_TraR_CS"/>
</dbReference>
<evidence type="ECO:0000256" key="1">
    <source>
        <dbReference type="ARBA" id="ARBA00022723"/>
    </source>
</evidence>
<evidence type="ECO:0000256" key="3">
    <source>
        <dbReference type="ARBA" id="ARBA00022833"/>
    </source>
</evidence>
<protein>
    <submittedName>
        <fullName evidence="6">TraR/DksA family transcriptional regulator</fullName>
    </submittedName>
</protein>
<feature type="domain" description="Zinc finger DksA/TraR C4-type" evidence="5">
    <location>
        <begin position="83"/>
        <end position="115"/>
    </location>
</feature>
<dbReference type="PROSITE" id="PS01102">
    <property type="entry name" value="ZF_DKSA_1"/>
    <property type="match status" value="1"/>
</dbReference>
<dbReference type="SUPFAM" id="SSF57716">
    <property type="entry name" value="Glucocorticoid receptor-like (DNA-binding domain)"/>
    <property type="match status" value="1"/>
</dbReference>
<dbReference type="PROSITE" id="PS51128">
    <property type="entry name" value="ZF_DKSA_2"/>
    <property type="match status" value="1"/>
</dbReference>
<accession>A0ABV3STK9</accession>
<comment type="caution">
    <text evidence="6">The sequence shown here is derived from an EMBL/GenBank/DDBJ whole genome shotgun (WGS) entry which is preliminary data.</text>
</comment>
<dbReference type="EMBL" id="JBFPJR010000001">
    <property type="protein sequence ID" value="MEX0426178.1"/>
    <property type="molecule type" value="Genomic_DNA"/>
</dbReference>
<evidence type="ECO:0000313" key="6">
    <source>
        <dbReference type="EMBL" id="MEX0426178.1"/>
    </source>
</evidence>
<dbReference type="Pfam" id="PF01258">
    <property type="entry name" value="zf-dskA_traR"/>
    <property type="match status" value="1"/>
</dbReference>
<keyword evidence="2" id="KW-0863">Zinc-finger</keyword>
<evidence type="ECO:0000256" key="2">
    <source>
        <dbReference type="ARBA" id="ARBA00022771"/>
    </source>
</evidence>
<name>A0ABV3STK9_9ACTN</name>
<proteinExistence type="predicted"/>
<evidence type="ECO:0000313" key="7">
    <source>
        <dbReference type="Proteomes" id="UP001556631"/>
    </source>
</evidence>
<organism evidence="6 7">
    <name type="scientific">Nocardioides eburneus</name>
    <dbReference type="NCBI Taxonomy" id="3231482"/>
    <lineage>
        <taxon>Bacteria</taxon>
        <taxon>Bacillati</taxon>
        <taxon>Actinomycetota</taxon>
        <taxon>Actinomycetes</taxon>
        <taxon>Propionibacteriales</taxon>
        <taxon>Nocardioidaceae</taxon>
        <taxon>Nocardioides</taxon>
    </lineage>
</organism>
<dbReference type="SUPFAM" id="SSF109635">
    <property type="entry name" value="DnaK suppressor protein DksA, alpha-hairpin domain"/>
    <property type="match status" value="1"/>
</dbReference>
<evidence type="ECO:0000259" key="5">
    <source>
        <dbReference type="Pfam" id="PF01258"/>
    </source>
</evidence>
<dbReference type="PANTHER" id="PTHR33823">
    <property type="entry name" value="RNA POLYMERASE-BINDING TRANSCRIPTION FACTOR DKSA-RELATED"/>
    <property type="match status" value="1"/>
</dbReference>